<dbReference type="EMBL" id="OV696688">
    <property type="protein sequence ID" value="CAH1256689.1"/>
    <property type="molecule type" value="Genomic_DNA"/>
</dbReference>
<dbReference type="PROSITE" id="PS50878">
    <property type="entry name" value="RT_POL"/>
    <property type="match status" value="1"/>
</dbReference>
<evidence type="ECO:0000256" key="8">
    <source>
        <dbReference type="ARBA" id="ARBA00022801"/>
    </source>
</evidence>
<evidence type="ECO:0000256" key="5">
    <source>
        <dbReference type="ARBA" id="ARBA00022695"/>
    </source>
</evidence>
<dbReference type="Gene3D" id="3.30.420.10">
    <property type="entry name" value="Ribonuclease H-like superfamily/Ribonuclease H"/>
    <property type="match status" value="1"/>
</dbReference>
<name>A0A8J9ZJW5_BRALA</name>
<dbReference type="PANTHER" id="PTHR37984:SF5">
    <property type="entry name" value="PROTEIN NYNRIN-LIKE"/>
    <property type="match status" value="1"/>
</dbReference>
<evidence type="ECO:0000259" key="13">
    <source>
        <dbReference type="PROSITE" id="PS50878"/>
    </source>
</evidence>
<keyword evidence="6" id="KW-0540">Nuclease</keyword>
<dbReference type="AlphaFoldDB" id="A0A8J9ZJW5"/>
<evidence type="ECO:0000256" key="10">
    <source>
        <dbReference type="ARBA" id="ARBA00023268"/>
    </source>
</evidence>
<dbReference type="InterPro" id="IPR041588">
    <property type="entry name" value="Integrase_H2C2"/>
</dbReference>
<dbReference type="GO" id="GO:0004523">
    <property type="term" value="F:RNA-DNA hybrid ribonuclease activity"/>
    <property type="evidence" value="ECO:0007669"/>
    <property type="project" value="UniProtKB-EC"/>
</dbReference>
<dbReference type="Gene3D" id="3.10.10.10">
    <property type="entry name" value="HIV Type 1 Reverse Transcriptase, subunit A, domain 1"/>
    <property type="match status" value="1"/>
</dbReference>
<dbReference type="Gene3D" id="3.30.70.270">
    <property type="match status" value="2"/>
</dbReference>
<dbReference type="GO" id="GO:0003676">
    <property type="term" value="F:nucleic acid binding"/>
    <property type="evidence" value="ECO:0007669"/>
    <property type="project" value="InterPro"/>
</dbReference>
<keyword evidence="10" id="KW-0511">Multifunctional enzyme</keyword>
<evidence type="ECO:0000313" key="15">
    <source>
        <dbReference type="EMBL" id="CAH1256689.1"/>
    </source>
</evidence>
<dbReference type="InterPro" id="IPR050951">
    <property type="entry name" value="Retrovirus_Pol_polyprotein"/>
</dbReference>
<dbReference type="CDD" id="cd09274">
    <property type="entry name" value="RNase_HI_RT_Ty3"/>
    <property type="match status" value="1"/>
</dbReference>
<reference evidence="15" key="1">
    <citation type="submission" date="2022-01" db="EMBL/GenBank/DDBJ databases">
        <authorList>
            <person name="Braso-Vives M."/>
        </authorList>
    </citation>
    <scope>NUCLEOTIDE SEQUENCE</scope>
</reference>
<evidence type="ECO:0000259" key="14">
    <source>
        <dbReference type="PROSITE" id="PS50994"/>
    </source>
</evidence>
<dbReference type="Pfam" id="PF22938">
    <property type="entry name" value="Integrase_p58_C"/>
    <property type="match status" value="1"/>
</dbReference>
<dbReference type="FunFam" id="1.10.340.70:FF:000001">
    <property type="entry name" value="Retrovirus-related Pol polyprotein from transposon gypsy-like Protein"/>
    <property type="match status" value="1"/>
</dbReference>
<evidence type="ECO:0000313" key="16">
    <source>
        <dbReference type="Proteomes" id="UP000838412"/>
    </source>
</evidence>
<dbReference type="FunFam" id="3.10.10.10:FF:000007">
    <property type="entry name" value="Retrovirus-related Pol polyprotein from transposon 17.6-like Protein"/>
    <property type="match status" value="1"/>
</dbReference>
<evidence type="ECO:0000256" key="2">
    <source>
        <dbReference type="ARBA" id="ARBA00012180"/>
    </source>
</evidence>
<keyword evidence="5" id="KW-0548">Nucleotidyltransferase</keyword>
<dbReference type="CDD" id="cd01647">
    <property type="entry name" value="RT_LTR"/>
    <property type="match status" value="1"/>
</dbReference>
<feature type="region of interest" description="Disordered" evidence="12">
    <location>
        <begin position="614"/>
        <end position="665"/>
    </location>
</feature>
<dbReference type="Pfam" id="PF17921">
    <property type="entry name" value="Integrase_H2C2"/>
    <property type="match status" value="1"/>
</dbReference>
<feature type="region of interest" description="Disordered" evidence="12">
    <location>
        <begin position="63"/>
        <end position="89"/>
    </location>
</feature>
<dbReference type="GO" id="GO:0008233">
    <property type="term" value="F:peptidase activity"/>
    <property type="evidence" value="ECO:0007669"/>
    <property type="project" value="UniProtKB-KW"/>
</dbReference>
<sequence>MATRPIPNDYAGLLEPRPYTDKGFAIARTVATVNNSETVCEVTNTSDEPVTLKAAMPLGSFLPLDDDDIAEQDPLASTTPPSVDTTHLSPDEACQLSDLLQRYSDVFSRHPGDRGRTSLAQHRILTHDDRPIKQRPHRMPIHRQAEVQRQVAEMLDAGVVEPSQSPWAAPVVLVRKKNGTHRFCVDYRKLNHATVKDAHPLPRTDDTIDALSGSAYFTTLDMTTGYWQVPVHPDDREKTAFTTGRGLYQFTVMAFGLTNAPSTFQRLMELLLAGLDWRSCLAYLDDIILFSRTFEDHLTVLEEVLSRFRSANLKLNAEKCKFAQPKVHFLGHVVSRHGVQPDPTNTDKVRNWPTPTSIAHVRSFLGLASYYRKFVRHFAKIAEPLHVLTRKGSSFSWSSDCQAAFETLREALTSPPILAYPDFSRPFTLHTDASDSAVGAVLYPQTSDHGEQVVAYASCTLTAQGRRWATFDREMWAVVWSIRHFRTYLAGRRFTVMTDHKPLLGWSNKLTTHDPTGRRSRWAVELSTYEFDLTYRAGKANSNADALSRLPASVATVDQPPTLPQDPLAEQPTAPLNNPPDGQLPPPPTDPPDEHLLPRADALSRLPAAVAAVDQPPTLPHDPSGEQPTVPLDDPPVGQLPPPPTDSPDGHSLPHKVQQAQEADQDISEIIQWKRQRQGRPPWHTISRRGRSLKALWDQYHSLVVKRGVLYRRWKPNANCHVIYQRVAPASLRPAILQELHNGSCSGHLGITKTLRRVYIRFYWPGMNQDVKRWCRACQHCATRTAPTPSARAPMKPIRVDGPFKKVAMDLTELPKSKKGNRYCLVLQDFFTKYANAYAIPHQDAPTVAQVLFTHYIREHGVPSSLHSDQGRQFEADLMKELYAALGIAKSRTTPYHPQGDGLVERFNRTLKAMLSKYVSPMGDDWDDHLSHVLLAYNTSVHASTGYTPFLLAHGREANLPADVIFGTTPPGAPPTTTAKSYVKTLTSSLRTAFAHARQNMQRASSRQKAAYDSTTSHRPYKTGDKVWVNDPTALRRKLKPRWKGPFVVVERLHSDGEPGVTYRIKDARSNRRKIVHYNRLKPCYTLPTVAQHRDRQPVLTGDAPTSQLACDSFEDQAPQQATSVGDTNQHTTRHGRRVTRPSRFADCVMD</sequence>
<dbReference type="InterPro" id="IPR041577">
    <property type="entry name" value="RT_RNaseH_2"/>
</dbReference>
<keyword evidence="8" id="KW-0378">Hydrolase</keyword>
<evidence type="ECO:0000256" key="4">
    <source>
        <dbReference type="ARBA" id="ARBA00022679"/>
    </source>
</evidence>
<feature type="domain" description="Integrase catalytic" evidence="14">
    <location>
        <begin position="799"/>
        <end position="957"/>
    </location>
</feature>
<comment type="similarity">
    <text evidence="1">Belongs to the beta type-B retroviral polymerase family. HERV class-II K(HML-2) pol subfamily.</text>
</comment>
<dbReference type="Gene3D" id="1.10.340.70">
    <property type="match status" value="1"/>
</dbReference>
<gene>
    <name evidence="15" type="primary">RTL1</name>
    <name evidence="15" type="ORF">BLAG_LOCUS14873</name>
</gene>
<dbReference type="FunFam" id="3.30.420.10:FF:000032">
    <property type="entry name" value="Retrovirus-related Pol polyprotein from transposon 297-like Protein"/>
    <property type="match status" value="1"/>
</dbReference>
<dbReference type="InterPro" id="IPR036397">
    <property type="entry name" value="RNaseH_sf"/>
</dbReference>
<dbReference type="GO" id="GO:0015074">
    <property type="term" value="P:DNA integration"/>
    <property type="evidence" value="ECO:0007669"/>
    <property type="project" value="InterPro"/>
</dbReference>
<keyword evidence="3" id="KW-0645">Protease</keyword>
<evidence type="ECO:0000256" key="7">
    <source>
        <dbReference type="ARBA" id="ARBA00022759"/>
    </source>
</evidence>
<feature type="compositionally biased region" description="Polar residues" evidence="12">
    <location>
        <begin position="1118"/>
        <end position="1131"/>
    </location>
</feature>
<feature type="domain" description="Reverse transcriptase" evidence="13">
    <location>
        <begin position="155"/>
        <end position="334"/>
    </location>
</feature>
<feature type="region of interest" description="Disordered" evidence="12">
    <location>
        <begin position="556"/>
        <end position="597"/>
    </location>
</feature>
<proteinExistence type="inferred from homology"/>
<dbReference type="InterPro" id="IPR012337">
    <property type="entry name" value="RNaseH-like_sf"/>
</dbReference>
<dbReference type="PROSITE" id="PS50994">
    <property type="entry name" value="INTEGRASE"/>
    <property type="match status" value="1"/>
</dbReference>
<evidence type="ECO:0000256" key="1">
    <source>
        <dbReference type="ARBA" id="ARBA00010879"/>
    </source>
</evidence>
<evidence type="ECO:0000256" key="3">
    <source>
        <dbReference type="ARBA" id="ARBA00022670"/>
    </source>
</evidence>
<dbReference type="Pfam" id="PF00078">
    <property type="entry name" value="RVT_1"/>
    <property type="match status" value="1"/>
</dbReference>
<evidence type="ECO:0000256" key="11">
    <source>
        <dbReference type="ARBA" id="ARBA00039658"/>
    </source>
</evidence>
<feature type="compositionally biased region" description="Polar residues" evidence="12">
    <location>
        <begin position="75"/>
        <end position="88"/>
    </location>
</feature>
<dbReference type="GO" id="GO:0003964">
    <property type="term" value="F:RNA-directed DNA polymerase activity"/>
    <property type="evidence" value="ECO:0007669"/>
    <property type="project" value="UniProtKB-KW"/>
</dbReference>
<dbReference type="InterPro" id="IPR043128">
    <property type="entry name" value="Rev_trsase/Diguanyl_cyclase"/>
</dbReference>
<feature type="region of interest" description="Disordered" evidence="12">
    <location>
        <begin position="1117"/>
        <end position="1138"/>
    </location>
</feature>
<protein>
    <recommendedName>
        <fullName evidence="11">Gypsy retrotransposon integrase-like protein 1</fullName>
        <ecNumber evidence="2">3.1.26.4</ecNumber>
    </recommendedName>
</protein>
<dbReference type="EC" id="3.1.26.4" evidence="2"/>
<dbReference type="FunFam" id="3.30.70.270:FF:000020">
    <property type="entry name" value="Transposon Tf2-6 polyprotein-like Protein"/>
    <property type="match status" value="1"/>
</dbReference>
<dbReference type="SUPFAM" id="SSF56672">
    <property type="entry name" value="DNA/RNA polymerases"/>
    <property type="match status" value="1"/>
</dbReference>
<evidence type="ECO:0000256" key="9">
    <source>
        <dbReference type="ARBA" id="ARBA00022918"/>
    </source>
</evidence>
<dbReference type="InterPro" id="IPR054465">
    <property type="entry name" value="Integrase_p58-like_C"/>
</dbReference>
<keyword evidence="16" id="KW-1185">Reference proteome</keyword>
<dbReference type="Pfam" id="PF17919">
    <property type="entry name" value="RT_RNaseH_2"/>
    <property type="match status" value="1"/>
</dbReference>
<dbReference type="PANTHER" id="PTHR37984">
    <property type="entry name" value="PROTEIN CBG26694"/>
    <property type="match status" value="1"/>
</dbReference>
<dbReference type="GO" id="GO:0006508">
    <property type="term" value="P:proteolysis"/>
    <property type="evidence" value="ECO:0007669"/>
    <property type="project" value="UniProtKB-KW"/>
</dbReference>
<dbReference type="Pfam" id="PF00665">
    <property type="entry name" value="rve"/>
    <property type="match status" value="1"/>
</dbReference>
<accession>A0A8J9ZJW5</accession>
<organism evidence="15 16">
    <name type="scientific">Branchiostoma lanceolatum</name>
    <name type="common">Common lancelet</name>
    <name type="synonym">Amphioxus lanceolatum</name>
    <dbReference type="NCBI Taxonomy" id="7740"/>
    <lineage>
        <taxon>Eukaryota</taxon>
        <taxon>Metazoa</taxon>
        <taxon>Chordata</taxon>
        <taxon>Cephalochordata</taxon>
        <taxon>Leptocardii</taxon>
        <taxon>Amphioxiformes</taxon>
        <taxon>Branchiostomatidae</taxon>
        <taxon>Branchiostoma</taxon>
    </lineage>
</organism>
<keyword evidence="7" id="KW-0255">Endonuclease</keyword>
<dbReference type="InterPro" id="IPR001584">
    <property type="entry name" value="Integrase_cat-core"/>
</dbReference>
<dbReference type="FunFam" id="3.10.10.10:FF:000002">
    <property type="entry name" value="Retrovirus-related Pol polyprotein from transposon 17.6-like protein"/>
    <property type="match status" value="1"/>
</dbReference>
<evidence type="ECO:0000256" key="12">
    <source>
        <dbReference type="SAM" id="MobiDB-lite"/>
    </source>
</evidence>
<dbReference type="InterPro" id="IPR043502">
    <property type="entry name" value="DNA/RNA_pol_sf"/>
</dbReference>
<keyword evidence="4" id="KW-0808">Transferase</keyword>
<dbReference type="OrthoDB" id="425619at2759"/>
<evidence type="ECO:0000256" key="6">
    <source>
        <dbReference type="ARBA" id="ARBA00022722"/>
    </source>
</evidence>
<keyword evidence="9" id="KW-0695">RNA-directed DNA polymerase</keyword>
<dbReference type="Proteomes" id="UP000838412">
    <property type="component" value="Chromosome 3"/>
</dbReference>
<dbReference type="Gene3D" id="2.30.30.850">
    <property type="match status" value="1"/>
</dbReference>
<dbReference type="SUPFAM" id="SSF53098">
    <property type="entry name" value="Ribonuclease H-like"/>
    <property type="match status" value="1"/>
</dbReference>
<dbReference type="InterPro" id="IPR000477">
    <property type="entry name" value="RT_dom"/>
</dbReference>